<reference evidence="2 3" key="2">
    <citation type="submission" date="2024-07" db="EMBL/GenBank/DDBJ databases">
        <authorList>
            <person name="Akdeniz Z."/>
        </authorList>
    </citation>
    <scope>NUCLEOTIDE SEQUENCE [LARGE SCALE GENOMIC DNA]</scope>
</reference>
<proteinExistence type="predicted"/>
<dbReference type="Gene3D" id="3.80.10.10">
    <property type="entry name" value="Ribonuclease Inhibitor"/>
    <property type="match status" value="1"/>
</dbReference>
<evidence type="ECO:0000313" key="1">
    <source>
        <dbReference type="EMBL" id="CAI9920236.1"/>
    </source>
</evidence>
<dbReference type="InterPro" id="IPR032675">
    <property type="entry name" value="LRR_dom_sf"/>
</dbReference>
<gene>
    <name evidence="2" type="ORF">HINF_LOCUS75775</name>
    <name evidence="1" type="ORF">HINF_LOCUS7881</name>
</gene>
<reference evidence="1" key="1">
    <citation type="submission" date="2023-06" db="EMBL/GenBank/DDBJ databases">
        <authorList>
            <person name="Kurt Z."/>
        </authorList>
    </citation>
    <scope>NUCLEOTIDE SEQUENCE</scope>
</reference>
<comment type="caution">
    <text evidence="1">The sequence shown here is derived from an EMBL/GenBank/DDBJ whole genome shotgun (WGS) entry which is preliminary data.</text>
</comment>
<dbReference type="PROSITE" id="PS51450">
    <property type="entry name" value="LRR"/>
    <property type="match status" value="1"/>
</dbReference>
<organism evidence="1">
    <name type="scientific">Hexamita inflata</name>
    <dbReference type="NCBI Taxonomy" id="28002"/>
    <lineage>
        <taxon>Eukaryota</taxon>
        <taxon>Metamonada</taxon>
        <taxon>Diplomonadida</taxon>
        <taxon>Hexamitidae</taxon>
        <taxon>Hexamitinae</taxon>
        <taxon>Hexamita</taxon>
    </lineage>
</organism>
<evidence type="ECO:0000313" key="3">
    <source>
        <dbReference type="Proteomes" id="UP001642409"/>
    </source>
</evidence>
<sequence length="132" mass="15104">MYQTLVIDLHPLQHLYKLQTNYAFGACIMDVSPLSNLTQLKTLSISNNKINNGDSLKHHKNFSEYRLSDQLSSNTIRALILQQNTLCSQSSQVNQKNLSLGQSLKVQRLIDLPEKIYQVKNKRADTGYEHED</sequence>
<protein>
    <submittedName>
        <fullName evidence="1">Leucine-rich repeat domain superfamily</fullName>
    </submittedName>
    <submittedName>
        <fullName evidence="2">Leucine-rich_repeat domain superfamily</fullName>
    </submittedName>
</protein>
<dbReference type="AlphaFoldDB" id="A0AA86NJQ9"/>
<accession>A0AA86NJQ9</accession>
<dbReference type="SUPFAM" id="SSF52058">
    <property type="entry name" value="L domain-like"/>
    <property type="match status" value="1"/>
</dbReference>
<dbReference type="Proteomes" id="UP001642409">
    <property type="component" value="Unassembled WGS sequence"/>
</dbReference>
<evidence type="ECO:0000313" key="2">
    <source>
        <dbReference type="EMBL" id="CAL6110135.1"/>
    </source>
</evidence>
<dbReference type="InterPro" id="IPR001611">
    <property type="entry name" value="Leu-rich_rpt"/>
</dbReference>
<keyword evidence="3" id="KW-1185">Reference proteome</keyword>
<name>A0AA86NJQ9_9EUKA</name>
<dbReference type="EMBL" id="CAXDID020000682">
    <property type="protein sequence ID" value="CAL6110135.1"/>
    <property type="molecule type" value="Genomic_DNA"/>
</dbReference>
<dbReference type="EMBL" id="CATOUU010000196">
    <property type="protein sequence ID" value="CAI9920236.1"/>
    <property type="molecule type" value="Genomic_DNA"/>
</dbReference>